<accession>A0A3B0K8Y4</accession>
<evidence type="ECO:0000313" key="1">
    <source>
        <dbReference type="EMBL" id="SPP89132.1"/>
    </source>
</evidence>
<protein>
    <submittedName>
        <fullName evidence="1">Uncharacterized protein</fullName>
    </submittedName>
</protein>
<organism evidence="1 2">
    <name type="scientific">Drosophila guanche</name>
    <name type="common">Fruit fly</name>
    <dbReference type="NCBI Taxonomy" id="7266"/>
    <lineage>
        <taxon>Eukaryota</taxon>
        <taxon>Metazoa</taxon>
        <taxon>Ecdysozoa</taxon>
        <taxon>Arthropoda</taxon>
        <taxon>Hexapoda</taxon>
        <taxon>Insecta</taxon>
        <taxon>Pterygota</taxon>
        <taxon>Neoptera</taxon>
        <taxon>Endopterygota</taxon>
        <taxon>Diptera</taxon>
        <taxon>Brachycera</taxon>
        <taxon>Muscomorpha</taxon>
        <taxon>Ephydroidea</taxon>
        <taxon>Drosophilidae</taxon>
        <taxon>Drosophila</taxon>
        <taxon>Sophophora</taxon>
    </lineage>
</organism>
<dbReference type="Proteomes" id="UP000268350">
    <property type="component" value="Unassembled WGS sequence"/>
</dbReference>
<dbReference type="AlphaFoldDB" id="A0A3B0K8Y4"/>
<keyword evidence="2" id="KW-1185">Reference proteome</keyword>
<proteinExistence type="predicted"/>
<evidence type="ECO:0000313" key="2">
    <source>
        <dbReference type="Proteomes" id="UP000268350"/>
    </source>
</evidence>
<reference evidence="2" key="1">
    <citation type="submission" date="2018-01" db="EMBL/GenBank/DDBJ databases">
        <authorList>
            <person name="Alioto T."/>
            <person name="Alioto T."/>
        </authorList>
    </citation>
    <scope>NUCLEOTIDE SEQUENCE [LARGE SCALE GENOMIC DNA]</scope>
</reference>
<sequence>MCFLRLLYCCCCCQQQDPQRVPLPDVQLQQLSPECRLGVPTEAKGHSLQAMPQRRITNSTLGSWSCGEEHYDADEQDDERMPTVWKAWWLQGSTLNEEIIRNPSSIVA</sequence>
<gene>
    <name evidence="1" type="ORF">DGUA_6G019369</name>
</gene>
<dbReference type="EMBL" id="OUUW01000018">
    <property type="protein sequence ID" value="SPP89132.1"/>
    <property type="molecule type" value="Genomic_DNA"/>
</dbReference>
<name>A0A3B0K8Y4_DROGU</name>
<dbReference type="OMA" id="MITITTQ"/>